<feature type="region of interest" description="Disordered" evidence="1">
    <location>
        <begin position="99"/>
        <end position="178"/>
    </location>
</feature>
<feature type="region of interest" description="Disordered" evidence="1">
    <location>
        <begin position="193"/>
        <end position="212"/>
    </location>
</feature>
<reference evidence="2 3" key="1">
    <citation type="submission" date="2024-01" db="EMBL/GenBank/DDBJ databases">
        <authorList>
            <person name="Allen C."/>
            <person name="Tagirdzhanova G."/>
        </authorList>
    </citation>
    <scope>NUCLEOTIDE SEQUENCE [LARGE SCALE GENOMIC DNA]</scope>
</reference>
<evidence type="ECO:0000313" key="3">
    <source>
        <dbReference type="Proteomes" id="UP001642405"/>
    </source>
</evidence>
<gene>
    <name evidence="2" type="ORF">SCUCBS95973_000930</name>
</gene>
<dbReference type="EMBL" id="CAWUHB010000003">
    <property type="protein sequence ID" value="CAK7210854.1"/>
    <property type="molecule type" value="Genomic_DNA"/>
</dbReference>
<evidence type="ECO:0000313" key="2">
    <source>
        <dbReference type="EMBL" id="CAK7210854.1"/>
    </source>
</evidence>
<protein>
    <submittedName>
        <fullName evidence="2">Uncharacterized protein</fullName>
    </submittedName>
</protein>
<comment type="caution">
    <text evidence="2">The sequence shown here is derived from an EMBL/GenBank/DDBJ whole genome shotgun (WGS) entry which is preliminary data.</text>
</comment>
<sequence>MSNNQASAGFELHLSAPAAYIPTHAGSDFGKVAIPTTYRDSLVVLYAGSASDKQKHQYRRRCLEASTARRYGGSVSETARRTVVVSPFADDDNSYNLADTATMTPLSPAPRGKRHDSSPLLQMTYSDADDEKEVCDTVVSSDEEASLTKEAEKKEDKQRSSTNQRYSMLGHGLQTPMPAASLLRPSASLSTVAASQGSFSSKQHRNRNRASHQNLGEACKKEGGGRRHSVIVSLGVKVSEYIKPTTMPDNRVPTMSHVSVGRSGM</sequence>
<dbReference type="Proteomes" id="UP001642405">
    <property type="component" value="Unassembled WGS sequence"/>
</dbReference>
<accession>A0ABP0AUN8</accession>
<evidence type="ECO:0000256" key="1">
    <source>
        <dbReference type="SAM" id="MobiDB-lite"/>
    </source>
</evidence>
<feature type="compositionally biased region" description="Basic and acidic residues" evidence="1">
    <location>
        <begin position="146"/>
        <end position="159"/>
    </location>
</feature>
<keyword evidence="3" id="KW-1185">Reference proteome</keyword>
<proteinExistence type="predicted"/>
<name>A0ABP0AUN8_9PEZI</name>
<organism evidence="2 3">
    <name type="scientific">Sporothrix curviconia</name>
    <dbReference type="NCBI Taxonomy" id="1260050"/>
    <lineage>
        <taxon>Eukaryota</taxon>
        <taxon>Fungi</taxon>
        <taxon>Dikarya</taxon>
        <taxon>Ascomycota</taxon>
        <taxon>Pezizomycotina</taxon>
        <taxon>Sordariomycetes</taxon>
        <taxon>Sordariomycetidae</taxon>
        <taxon>Ophiostomatales</taxon>
        <taxon>Ophiostomataceae</taxon>
        <taxon>Sporothrix</taxon>
    </lineage>
</organism>